<organism evidence="6 7">
    <name type="scientific">Arenibacter antarcticus</name>
    <dbReference type="NCBI Taxonomy" id="2040469"/>
    <lineage>
        <taxon>Bacteria</taxon>
        <taxon>Pseudomonadati</taxon>
        <taxon>Bacteroidota</taxon>
        <taxon>Flavobacteriia</taxon>
        <taxon>Flavobacteriales</taxon>
        <taxon>Flavobacteriaceae</taxon>
        <taxon>Arenibacter</taxon>
    </lineage>
</organism>
<dbReference type="GO" id="GO:0008483">
    <property type="term" value="F:transaminase activity"/>
    <property type="evidence" value="ECO:0007669"/>
    <property type="project" value="UniProtKB-KW"/>
</dbReference>
<keyword evidence="7" id="KW-1185">Reference proteome</keyword>
<gene>
    <name evidence="6" type="ORF">ACFS1K_14410</name>
</gene>
<evidence type="ECO:0000256" key="2">
    <source>
        <dbReference type="ARBA" id="ARBA00010008"/>
    </source>
</evidence>
<comment type="cofactor">
    <cofactor evidence="1">
        <name>pyridoxal 5'-phosphate</name>
        <dbReference type="ChEBI" id="CHEBI:597326"/>
    </cofactor>
</comment>
<dbReference type="PANTHER" id="PTHR13693">
    <property type="entry name" value="CLASS II AMINOTRANSFERASE/8-AMINO-7-OXONONANOATE SYNTHASE"/>
    <property type="match status" value="1"/>
</dbReference>
<evidence type="ECO:0000313" key="6">
    <source>
        <dbReference type="EMBL" id="MFD2790965.1"/>
    </source>
</evidence>
<dbReference type="EMBL" id="JBHUOK010000032">
    <property type="protein sequence ID" value="MFD2790965.1"/>
    <property type="molecule type" value="Genomic_DNA"/>
</dbReference>
<evidence type="ECO:0000259" key="5">
    <source>
        <dbReference type="Pfam" id="PF00155"/>
    </source>
</evidence>
<dbReference type="Gene3D" id="3.40.640.10">
    <property type="entry name" value="Type I PLP-dependent aspartate aminotransferase-like (Major domain)"/>
    <property type="match status" value="1"/>
</dbReference>
<evidence type="ECO:0000256" key="4">
    <source>
        <dbReference type="ARBA" id="ARBA00022898"/>
    </source>
</evidence>
<dbReference type="InterPro" id="IPR015422">
    <property type="entry name" value="PyrdxlP-dep_Trfase_small"/>
</dbReference>
<comment type="similarity">
    <text evidence="2">Belongs to the class-II pyridoxal-phosphate-dependent aminotransferase family. BioF subfamily.</text>
</comment>
<accession>A0ABW5VI55</accession>
<dbReference type="RefSeq" id="WP_251806174.1">
    <property type="nucleotide sequence ID" value="NZ_CP166679.1"/>
</dbReference>
<dbReference type="InterPro" id="IPR004839">
    <property type="entry name" value="Aminotransferase_I/II_large"/>
</dbReference>
<evidence type="ECO:0000256" key="1">
    <source>
        <dbReference type="ARBA" id="ARBA00001933"/>
    </source>
</evidence>
<keyword evidence="4" id="KW-0663">Pyridoxal phosphate</keyword>
<comment type="caution">
    <text evidence="6">The sequence shown here is derived from an EMBL/GenBank/DDBJ whole genome shotgun (WGS) entry which is preliminary data.</text>
</comment>
<keyword evidence="3" id="KW-0808">Transferase</keyword>
<name>A0ABW5VI55_9FLAO</name>
<keyword evidence="6" id="KW-0032">Aminotransferase</keyword>
<proteinExistence type="inferred from homology"/>
<dbReference type="InterPro" id="IPR015424">
    <property type="entry name" value="PyrdxlP-dep_Trfase"/>
</dbReference>
<dbReference type="PANTHER" id="PTHR13693:SF77">
    <property type="entry name" value="8-AMINO-7-OXONONANOATE SYNTHASE"/>
    <property type="match status" value="1"/>
</dbReference>
<dbReference type="SUPFAM" id="SSF53383">
    <property type="entry name" value="PLP-dependent transferases"/>
    <property type="match status" value="1"/>
</dbReference>
<dbReference type="InterPro" id="IPR015421">
    <property type="entry name" value="PyrdxlP-dep_Trfase_major"/>
</dbReference>
<evidence type="ECO:0000256" key="3">
    <source>
        <dbReference type="ARBA" id="ARBA00022679"/>
    </source>
</evidence>
<evidence type="ECO:0000313" key="7">
    <source>
        <dbReference type="Proteomes" id="UP001597532"/>
    </source>
</evidence>
<dbReference type="Gene3D" id="3.90.1150.10">
    <property type="entry name" value="Aspartate Aminotransferase, domain 1"/>
    <property type="match status" value="1"/>
</dbReference>
<feature type="domain" description="Aminotransferase class I/classII large" evidence="5">
    <location>
        <begin position="22"/>
        <end position="155"/>
    </location>
</feature>
<reference evidence="7" key="1">
    <citation type="journal article" date="2019" name="Int. J. Syst. Evol. Microbiol.">
        <title>The Global Catalogue of Microorganisms (GCM) 10K type strain sequencing project: providing services to taxonomists for standard genome sequencing and annotation.</title>
        <authorList>
            <consortium name="The Broad Institute Genomics Platform"/>
            <consortium name="The Broad Institute Genome Sequencing Center for Infectious Disease"/>
            <person name="Wu L."/>
            <person name="Ma J."/>
        </authorList>
    </citation>
    <scope>NUCLEOTIDE SEQUENCE [LARGE SCALE GENOMIC DNA]</scope>
    <source>
        <strain evidence="7">KCTC 52924</strain>
    </source>
</reference>
<sequence>MMTKLTERQENNAFRKLPMPKNLIDFSSNDYLGFAKNESIFKSATQLLEDKDIRANGAIGSRLLTGTSEFHTQLESVMANFFLSKAALVCNLGYDANIGFFSAVPQRNDIVLYDELCHASIRDGINMGLAKSIKFRHNDLNDLERKLKRLEERAIAILPT</sequence>
<dbReference type="InterPro" id="IPR050087">
    <property type="entry name" value="AON_synthase_class-II"/>
</dbReference>
<protein>
    <submittedName>
        <fullName evidence="6">Aminotransferase class I/II-fold pyridoxal phosphate-dependent enzyme</fullName>
    </submittedName>
</protein>
<dbReference type="Pfam" id="PF00155">
    <property type="entry name" value="Aminotran_1_2"/>
    <property type="match status" value="1"/>
</dbReference>
<dbReference type="Proteomes" id="UP001597532">
    <property type="component" value="Unassembled WGS sequence"/>
</dbReference>